<feature type="chain" id="PRO_5047098251" evidence="1">
    <location>
        <begin position="20"/>
        <end position="140"/>
    </location>
</feature>
<keyword evidence="3" id="KW-1185">Reference proteome</keyword>
<feature type="signal peptide" evidence="1">
    <location>
        <begin position="1"/>
        <end position="19"/>
    </location>
</feature>
<comment type="caution">
    <text evidence="2">The sequence shown here is derived from an EMBL/GenBank/DDBJ whole genome shotgun (WGS) entry which is preliminary data.</text>
</comment>
<evidence type="ECO:0000313" key="2">
    <source>
        <dbReference type="EMBL" id="MDC2889121.1"/>
    </source>
</evidence>
<sequence length="140" mass="15622">MKLLFLIAIFSIIPSKARAFDSALFHSVNVGDHVIGEYIYVGYWDKELLDGGAKGMSYRYGFGTQGQKITVSFSEFQYFGGYDIGLSYIKPNEESTHVFSGKDSVIAIEGTFKLFLSNVTIGITEENIYASLGWSFNYGF</sequence>
<dbReference type="EMBL" id="JAQOMS010000002">
    <property type="protein sequence ID" value="MDC2889121.1"/>
    <property type="molecule type" value="Genomic_DNA"/>
</dbReference>
<keyword evidence="1" id="KW-0732">Signal</keyword>
<gene>
    <name evidence="2" type="ORF">PN838_10550</name>
</gene>
<evidence type="ECO:0000313" key="3">
    <source>
        <dbReference type="Proteomes" id="UP001528411"/>
    </source>
</evidence>
<dbReference type="RefSeq" id="WP_272180623.1">
    <property type="nucleotide sequence ID" value="NZ_JAQOMS010000002.1"/>
</dbReference>
<accession>A0ABT5FCI8</accession>
<organism evidence="2 3">
    <name type="scientific">Psychrosphaera algicola</name>
    <dbReference type="NCBI Taxonomy" id="3023714"/>
    <lineage>
        <taxon>Bacteria</taxon>
        <taxon>Pseudomonadati</taxon>
        <taxon>Pseudomonadota</taxon>
        <taxon>Gammaproteobacteria</taxon>
        <taxon>Alteromonadales</taxon>
        <taxon>Pseudoalteromonadaceae</taxon>
        <taxon>Psychrosphaera</taxon>
    </lineage>
</organism>
<dbReference type="Proteomes" id="UP001528411">
    <property type="component" value="Unassembled WGS sequence"/>
</dbReference>
<proteinExistence type="predicted"/>
<reference evidence="2 3" key="1">
    <citation type="submission" date="2023-01" db="EMBL/GenBank/DDBJ databases">
        <title>Psychrosphaera sp. nov., isolated from marine algae.</title>
        <authorList>
            <person name="Bayburt H."/>
            <person name="Choi B.J."/>
            <person name="Kim J.M."/>
            <person name="Choi D.G."/>
            <person name="Jeon C.O."/>
        </authorList>
    </citation>
    <scope>NUCLEOTIDE SEQUENCE [LARGE SCALE GENOMIC DNA]</scope>
    <source>
        <strain evidence="2 3">G1-22</strain>
    </source>
</reference>
<evidence type="ECO:0000256" key="1">
    <source>
        <dbReference type="SAM" id="SignalP"/>
    </source>
</evidence>
<protein>
    <submittedName>
        <fullName evidence="2">Uncharacterized protein</fullName>
    </submittedName>
</protein>
<name>A0ABT5FCI8_9GAMM</name>